<dbReference type="PANTHER" id="PTHR12831">
    <property type="entry name" value="TRANSCRIPTION INITIATION FACTOR IIH TFIIH , POLYPEPTIDE 3-RELATED"/>
    <property type="match status" value="1"/>
</dbReference>
<proteinExistence type="inferred from homology"/>
<evidence type="ECO:0000256" key="11">
    <source>
        <dbReference type="ARBA" id="ARBA00023204"/>
    </source>
</evidence>
<keyword evidence="11 14" id="KW-0234">DNA repair</keyword>
<keyword evidence="17" id="KW-1185">Reference proteome</keyword>
<protein>
    <recommendedName>
        <fullName evidence="4 14">General transcription and DNA repair factor IIH subunit TFB4</fullName>
        <shortName evidence="14">TFIIH subunit TFB4</shortName>
    </recommendedName>
    <alternativeName>
        <fullName evidence="13 14">RNA polymerase II transcription factor B subunit 4</fullName>
    </alternativeName>
</protein>
<evidence type="ECO:0000256" key="6">
    <source>
        <dbReference type="ARBA" id="ARBA00022763"/>
    </source>
</evidence>
<reference evidence="16 17" key="1">
    <citation type="submission" date="2015-07" db="EMBL/GenBank/DDBJ databases">
        <title>Emmonsia species relationships and genome sequence.</title>
        <authorList>
            <person name="Cuomo C.A."/>
            <person name="Schwartz I.S."/>
            <person name="Kenyon C."/>
            <person name="de Hoog G.S."/>
            <person name="Govender N.P."/>
            <person name="Botha A."/>
            <person name="Moreno L."/>
            <person name="de Vries M."/>
            <person name="Munoz J.F."/>
            <person name="Stielow J.B."/>
        </authorList>
    </citation>
    <scope>NUCLEOTIDE SEQUENCE [LARGE SCALE GENOMIC DNA]</scope>
    <source>
        <strain evidence="16 17">CBS 136260</strain>
    </source>
</reference>
<dbReference type="InterPro" id="IPR004600">
    <property type="entry name" value="TFIIH_Tfb4/GTF2H3"/>
</dbReference>
<dbReference type="InterPro" id="IPR036465">
    <property type="entry name" value="vWFA_dom_sf"/>
</dbReference>
<keyword evidence="6 14" id="KW-0227">DNA damage</keyword>
<dbReference type="GO" id="GO:0000439">
    <property type="term" value="C:transcription factor TFIIH core complex"/>
    <property type="evidence" value="ECO:0007669"/>
    <property type="project" value="UniProtKB-UniRule"/>
</dbReference>
<dbReference type="PANTHER" id="PTHR12831:SF0">
    <property type="entry name" value="GENERAL TRANSCRIPTION FACTOR IIH SUBUNIT 3"/>
    <property type="match status" value="1"/>
</dbReference>
<dbReference type="Gene3D" id="3.40.50.410">
    <property type="entry name" value="von Willebrand factor, type A domain"/>
    <property type="match status" value="1"/>
</dbReference>
<accession>A0A1B7NPW1</accession>
<feature type="compositionally biased region" description="Polar residues" evidence="15">
    <location>
        <begin position="159"/>
        <end position="174"/>
    </location>
</feature>
<keyword evidence="9 14" id="KW-0805">Transcription regulation</keyword>
<dbReference type="Proteomes" id="UP000091918">
    <property type="component" value="Unassembled WGS sequence"/>
</dbReference>
<comment type="subunit">
    <text evidence="14">Component of the 7-subunit TFIIH core complex composed of XPB/SSL2, XPD/RAD3, SSL1, TFB1, TFB2, TFB4 and TFB5, which is active in NER. The core complex associates with the 3-subunit CTD-kinase module TFIIK composed of CCL1, KIN28 and TFB3 to form the 10-subunit holoenzyme (holo-TFIIH) active in transcription.</text>
</comment>
<dbReference type="EMBL" id="LGUA01001286">
    <property type="protein sequence ID" value="OAX78829.1"/>
    <property type="molecule type" value="Genomic_DNA"/>
</dbReference>
<keyword evidence="8 14" id="KW-0862">Zinc</keyword>
<evidence type="ECO:0000313" key="17">
    <source>
        <dbReference type="Proteomes" id="UP000091918"/>
    </source>
</evidence>
<organism evidence="16 17">
    <name type="scientific">Emergomyces africanus</name>
    <dbReference type="NCBI Taxonomy" id="1955775"/>
    <lineage>
        <taxon>Eukaryota</taxon>
        <taxon>Fungi</taxon>
        <taxon>Dikarya</taxon>
        <taxon>Ascomycota</taxon>
        <taxon>Pezizomycotina</taxon>
        <taxon>Eurotiomycetes</taxon>
        <taxon>Eurotiomycetidae</taxon>
        <taxon>Onygenales</taxon>
        <taxon>Ajellomycetaceae</taxon>
        <taxon>Emergomyces</taxon>
    </lineage>
</organism>
<evidence type="ECO:0000256" key="13">
    <source>
        <dbReference type="ARBA" id="ARBA00033341"/>
    </source>
</evidence>
<evidence type="ECO:0000256" key="12">
    <source>
        <dbReference type="ARBA" id="ARBA00023242"/>
    </source>
</evidence>
<evidence type="ECO:0000256" key="4">
    <source>
        <dbReference type="ARBA" id="ARBA00021280"/>
    </source>
</evidence>
<dbReference type="Pfam" id="PF03850">
    <property type="entry name" value="Tfb4"/>
    <property type="match status" value="1"/>
</dbReference>
<feature type="region of interest" description="Disordered" evidence="15">
    <location>
        <begin position="79"/>
        <end position="186"/>
    </location>
</feature>
<dbReference type="GO" id="GO:0006289">
    <property type="term" value="P:nucleotide-excision repair"/>
    <property type="evidence" value="ECO:0007669"/>
    <property type="project" value="UniProtKB-UniRule"/>
</dbReference>
<evidence type="ECO:0000256" key="14">
    <source>
        <dbReference type="RuleBase" id="RU368090"/>
    </source>
</evidence>
<feature type="compositionally biased region" description="Pro residues" evidence="15">
    <location>
        <begin position="175"/>
        <end position="186"/>
    </location>
</feature>
<evidence type="ECO:0000256" key="2">
    <source>
        <dbReference type="ARBA" id="ARBA00004123"/>
    </source>
</evidence>
<evidence type="ECO:0000256" key="15">
    <source>
        <dbReference type="SAM" id="MobiDB-lite"/>
    </source>
</evidence>
<keyword evidence="5 14" id="KW-0479">Metal-binding</keyword>
<sequence>MNAVDGSNHYEHSSNAPAPSLLTIILDTNPRAWARLEPTLPLSAAIANLLVFINAHLACNYANKVAVVAAHCHHAAWLYPTPSPKSSDLPTKTEFKVRPTDADGDISMNGRPPAQENEDEGKEEKEEKEDTPPGEEPLNKYRPFRFVEEQLTRNLHALLSSTTPADPTARQNQTLPPPPPPPPPPQ</sequence>
<evidence type="ECO:0000256" key="1">
    <source>
        <dbReference type="ARBA" id="ARBA00002817"/>
    </source>
</evidence>
<dbReference type="GO" id="GO:0008270">
    <property type="term" value="F:zinc ion binding"/>
    <property type="evidence" value="ECO:0007669"/>
    <property type="project" value="UniProtKB-KW"/>
</dbReference>
<evidence type="ECO:0000256" key="10">
    <source>
        <dbReference type="ARBA" id="ARBA00023163"/>
    </source>
</evidence>
<dbReference type="GO" id="GO:0006355">
    <property type="term" value="P:regulation of DNA-templated transcription"/>
    <property type="evidence" value="ECO:0007669"/>
    <property type="project" value="InterPro"/>
</dbReference>
<keyword evidence="10 14" id="KW-0804">Transcription</keyword>
<comment type="similarity">
    <text evidence="3 14">Belongs to the TFB4 family.</text>
</comment>
<name>A0A1B7NPW1_9EURO</name>
<keyword evidence="12 14" id="KW-0539">Nucleus</keyword>
<dbReference type="STRING" id="1658172.A0A1B7NPW1"/>
<evidence type="ECO:0000313" key="16">
    <source>
        <dbReference type="EMBL" id="OAX78829.1"/>
    </source>
</evidence>
<evidence type="ECO:0000256" key="8">
    <source>
        <dbReference type="ARBA" id="ARBA00022833"/>
    </source>
</evidence>
<evidence type="ECO:0000256" key="3">
    <source>
        <dbReference type="ARBA" id="ARBA00005273"/>
    </source>
</evidence>
<gene>
    <name evidence="16" type="ORF">ACJ72_06857</name>
</gene>
<keyword evidence="7 14" id="KW-0863">Zinc-finger</keyword>
<dbReference type="AlphaFoldDB" id="A0A1B7NPW1"/>
<feature type="compositionally biased region" description="Basic and acidic residues" evidence="15">
    <location>
        <begin position="91"/>
        <end position="101"/>
    </location>
</feature>
<evidence type="ECO:0000256" key="5">
    <source>
        <dbReference type="ARBA" id="ARBA00022723"/>
    </source>
</evidence>
<comment type="function">
    <text evidence="1 14">Component of the general transcription and DNA repair factor IIH (TFIIH) core complex, which is involved in general and transcription-coupled nucleotide excision repair (NER) of damaged DNA and, when complexed to TFIIK, in RNA transcription by RNA polymerase II. In NER, TFIIH acts by opening DNA around the lesion to allow the excision of the damaged oligonucleotide and its replacement by a new DNA fragment. In transcription, TFIIH has an essential role in transcription initiation. When the pre-initiation complex (PIC) has been established, TFIIH is required for promoter opening and promoter escape. Phosphorylation of the C-terminal tail (CTD) of the largest subunit of RNA polymerase II by the kinase module TFIIK controls the initiation of transcription.</text>
</comment>
<feature type="compositionally biased region" description="Basic and acidic residues" evidence="15">
    <location>
        <begin position="122"/>
        <end position="131"/>
    </location>
</feature>
<comment type="caution">
    <text evidence="16">The sequence shown here is derived from an EMBL/GenBank/DDBJ whole genome shotgun (WGS) entry which is preliminary data.</text>
</comment>
<dbReference type="OrthoDB" id="17307at2759"/>
<dbReference type="GO" id="GO:0005675">
    <property type="term" value="C:transcription factor TFIIH holo complex"/>
    <property type="evidence" value="ECO:0007669"/>
    <property type="project" value="UniProtKB-UniRule"/>
</dbReference>
<evidence type="ECO:0000256" key="9">
    <source>
        <dbReference type="ARBA" id="ARBA00023015"/>
    </source>
</evidence>
<evidence type="ECO:0000256" key="7">
    <source>
        <dbReference type="ARBA" id="ARBA00022771"/>
    </source>
</evidence>
<comment type="subcellular location">
    <subcellularLocation>
        <location evidence="2 14">Nucleus</location>
    </subcellularLocation>
</comment>